<evidence type="ECO:0000256" key="6">
    <source>
        <dbReference type="ARBA" id="ARBA00023136"/>
    </source>
</evidence>
<evidence type="ECO:0000256" key="2">
    <source>
        <dbReference type="ARBA" id="ARBA00022448"/>
    </source>
</evidence>
<evidence type="ECO:0000313" key="9">
    <source>
        <dbReference type="EMBL" id="MFC5379234.1"/>
    </source>
</evidence>
<sequence length="261" mass="27222">MSARGRVAGAAPAVALFVGTLVALEVVLRISGAESFILPTPSEVVAAIVAEWPDLLSAGLATLAGAVSGLLVGASLAVLAAAACARWTPVRRGALPLAVAVNSMPIIVLAPVANAWFGLLSPLGTVFVVGVLVFFPVMVNVLRGLLSTTPAQRELMASYASDRRSTLQRLQVPTALPFLFSALTVAAPLSLIGAIVKEYFGGPQDRLGQYITTKAALFQFAEAWAAIVLASVFGISLYLVVAFLERRLMPWHVSVRATSTA</sequence>
<evidence type="ECO:0000256" key="1">
    <source>
        <dbReference type="ARBA" id="ARBA00004651"/>
    </source>
</evidence>
<evidence type="ECO:0000256" key="7">
    <source>
        <dbReference type="RuleBase" id="RU363032"/>
    </source>
</evidence>
<comment type="similarity">
    <text evidence="7">Belongs to the binding-protein-dependent transport system permease family.</text>
</comment>
<proteinExistence type="inferred from homology"/>
<keyword evidence="4 7" id="KW-0812">Transmembrane</keyword>
<dbReference type="PROSITE" id="PS50928">
    <property type="entry name" value="ABC_TM1"/>
    <property type="match status" value="1"/>
</dbReference>
<dbReference type="InterPro" id="IPR035906">
    <property type="entry name" value="MetI-like_sf"/>
</dbReference>
<evidence type="ECO:0000256" key="5">
    <source>
        <dbReference type="ARBA" id="ARBA00022989"/>
    </source>
</evidence>
<organism evidence="9 10">
    <name type="scientific">Aquipuribacter nitratireducens</name>
    <dbReference type="NCBI Taxonomy" id="650104"/>
    <lineage>
        <taxon>Bacteria</taxon>
        <taxon>Bacillati</taxon>
        <taxon>Actinomycetota</taxon>
        <taxon>Actinomycetes</taxon>
        <taxon>Micrococcales</taxon>
        <taxon>Intrasporangiaceae</taxon>
        <taxon>Aquipuribacter</taxon>
    </lineage>
</organism>
<keyword evidence="5 7" id="KW-1133">Transmembrane helix</keyword>
<feature type="transmembrane region" description="Helical" evidence="7">
    <location>
        <begin position="174"/>
        <end position="196"/>
    </location>
</feature>
<feature type="transmembrane region" description="Helical" evidence="7">
    <location>
        <begin position="123"/>
        <end position="146"/>
    </location>
</feature>
<keyword evidence="6 7" id="KW-0472">Membrane</keyword>
<comment type="subcellular location">
    <subcellularLocation>
        <location evidence="1 7">Cell membrane</location>
        <topology evidence="1 7">Multi-pass membrane protein</topology>
    </subcellularLocation>
</comment>
<reference evidence="10" key="1">
    <citation type="journal article" date="2019" name="Int. J. Syst. Evol. Microbiol.">
        <title>The Global Catalogue of Microorganisms (GCM) 10K type strain sequencing project: providing services to taxonomists for standard genome sequencing and annotation.</title>
        <authorList>
            <consortium name="The Broad Institute Genomics Platform"/>
            <consortium name="The Broad Institute Genome Sequencing Center for Infectious Disease"/>
            <person name="Wu L."/>
            <person name="Ma J."/>
        </authorList>
    </citation>
    <scope>NUCLEOTIDE SEQUENCE [LARGE SCALE GENOMIC DNA]</scope>
    <source>
        <strain evidence="10">CCUG 43114</strain>
    </source>
</reference>
<evidence type="ECO:0000256" key="4">
    <source>
        <dbReference type="ARBA" id="ARBA00022692"/>
    </source>
</evidence>
<dbReference type="EMBL" id="JBHSLD010000001">
    <property type="protein sequence ID" value="MFC5379234.1"/>
    <property type="molecule type" value="Genomic_DNA"/>
</dbReference>
<accession>A0ABW0GIC1</accession>
<keyword evidence="10" id="KW-1185">Reference proteome</keyword>
<evidence type="ECO:0000256" key="3">
    <source>
        <dbReference type="ARBA" id="ARBA00022475"/>
    </source>
</evidence>
<dbReference type="Proteomes" id="UP001596122">
    <property type="component" value="Unassembled WGS sequence"/>
</dbReference>
<dbReference type="PANTHER" id="PTHR30151">
    <property type="entry name" value="ALKANE SULFONATE ABC TRANSPORTER-RELATED, MEMBRANE SUBUNIT"/>
    <property type="match status" value="1"/>
</dbReference>
<gene>
    <name evidence="9" type="ORF">ACFPJ6_00370</name>
</gene>
<comment type="caution">
    <text evidence="9">The sequence shown here is derived from an EMBL/GenBank/DDBJ whole genome shotgun (WGS) entry which is preliminary data.</text>
</comment>
<evidence type="ECO:0000313" key="10">
    <source>
        <dbReference type="Proteomes" id="UP001596122"/>
    </source>
</evidence>
<name>A0ABW0GIC1_9MICO</name>
<protein>
    <submittedName>
        <fullName evidence="9">ABC transporter permease</fullName>
    </submittedName>
</protein>
<dbReference type="Pfam" id="PF00528">
    <property type="entry name" value="BPD_transp_1"/>
    <property type="match status" value="1"/>
</dbReference>
<keyword evidence="2 7" id="KW-0813">Transport</keyword>
<dbReference type="RefSeq" id="WP_340266728.1">
    <property type="nucleotide sequence ID" value="NZ_JBBEOG010000001.1"/>
</dbReference>
<evidence type="ECO:0000259" key="8">
    <source>
        <dbReference type="PROSITE" id="PS50928"/>
    </source>
</evidence>
<feature type="transmembrane region" description="Helical" evidence="7">
    <location>
        <begin position="94"/>
        <end position="117"/>
    </location>
</feature>
<dbReference type="Gene3D" id="1.10.3720.10">
    <property type="entry name" value="MetI-like"/>
    <property type="match status" value="1"/>
</dbReference>
<dbReference type="InterPro" id="IPR000515">
    <property type="entry name" value="MetI-like"/>
</dbReference>
<dbReference type="PANTHER" id="PTHR30151:SF41">
    <property type="entry name" value="ABC TRANSPORTER PERMEASE PROTEIN"/>
    <property type="match status" value="1"/>
</dbReference>
<keyword evidence="3" id="KW-1003">Cell membrane</keyword>
<feature type="transmembrane region" description="Helical" evidence="7">
    <location>
        <begin position="60"/>
        <end position="82"/>
    </location>
</feature>
<dbReference type="SUPFAM" id="SSF161098">
    <property type="entry name" value="MetI-like"/>
    <property type="match status" value="1"/>
</dbReference>
<feature type="transmembrane region" description="Helical" evidence="7">
    <location>
        <begin position="223"/>
        <end position="244"/>
    </location>
</feature>
<feature type="domain" description="ABC transmembrane type-1" evidence="8">
    <location>
        <begin position="55"/>
        <end position="245"/>
    </location>
</feature>